<feature type="compositionally biased region" description="Low complexity" evidence="1">
    <location>
        <begin position="49"/>
        <end position="62"/>
    </location>
</feature>
<feature type="compositionally biased region" description="Basic residues" evidence="1">
    <location>
        <begin position="17"/>
        <end position="33"/>
    </location>
</feature>
<evidence type="ECO:0000256" key="1">
    <source>
        <dbReference type="SAM" id="MobiDB-lite"/>
    </source>
</evidence>
<gene>
    <name evidence="2" type="ORF">AVDCRST_MAG49-4664</name>
</gene>
<feature type="region of interest" description="Disordered" evidence="1">
    <location>
        <begin position="1"/>
        <end position="98"/>
    </location>
</feature>
<proteinExistence type="predicted"/>
<name>A0A6J4VMA2_9BACT</name>
<organism evidence="2">
    <name type="scientific">uncultured Thermomicrobiales bacterium</name>
    <dbReference type="NCBI Taxonomy" id="1645740"/>
    <lineage>
        <taxon>Bacteria</taxon>
        <taxon>Pseudomonadati</taxon>
        <taxon>Thermomicrobiota</taxon>
        <taxon>Thermomicrobia</taxon>
        <taxon>Thermomicrobiales</taxon>
        <taxon>environmental samples</taxon>
    </lineage>
</organism>
<evidence type="ECO:0000313" key="2">
    <source>
        <dbReference type="EMBL" id="CAA9579820.1"/>
    </source>
</evidence>
<reference evidence="2" key="1">
    <citation type="submission" date="2020-02" db="EMBL/GenBank/DDBJ databases">
        <authorList>
            <person name="Meier V. D."/>
        </authorList>
    </citation>
    <scope>NUCLEOTIDE SEQUENCE</scope>
    <source>
        <strain evidence="2">AVDCRST_MAG49</strain>
    </source>
</reference>
<feature type="non-terminal residue" evidence="2">
    <location>
        <position position="98"/>
    </location>
</feature>
<sequence>CDCGNCATGRGPASPRAHLRPRARSMRRHRRPGKPGPTTWSPCRRRFGSCSRTSRTSPVRRTAGPRAGRVRPTRRGWPSSRRNSKRNNENWPSSRGAS</sequence>
<protein>
    <submittedName>
        <fullName evidence="2">Uncharacterized protein</fullName>
    </submittedName>
</protein>
<feature type="non-terminal residue" evidence="2">
    <location>
        <position position="1"/>
    </location>
</feature>
<dbReference type="EMBL" id="CADCWG010000327">
    <property type="protein sequence ID" value="CAA9579820.1"/>
    <property type="molecule type" value="Genomic_DNA"/>
</dbReference>
<feature type="compositionally biased region" description="Polar residues" evidence="1">
    <location>
        <begin position="89"/>
        <end position="98"/>
    </location>
</feature>
<accession>A0A6J4VMA2</accession>
<dbReference type="AlphaFoldDB" id="A0A6J4VMA2"/>